<sequence length="384" mass="41456">MVGVMAAISRAKLASRINSIKQSGAADIGPKLDKLLRLRDELLTADSVLLVDFLSPILDLLSDRSSPVRKFIIQWLAVETATELPLLLFQEVLPLPLFGSNRGQTRMAEGPVPGWTGRTSLSGLGFPTMNIHAYDGCGFPSFSGNLMIGEIGLKHLELLPDIIPALIAALKDDTPAVARQAITCGVDIFRCSLVKVAIQFPLELDPWKLLKTHILSDYVNHEAVHHQIPLLVRTIGSSRELLGILSDPPTGSEGLVTQVVHTLTDGTVPSPDLLTTIKRLYDTKLKDIDILIPILAFLPKDELPTAQLENALNRTPALKAPLVAHANQPHIRSSLPRSTLVALGLVSEPQTSNQTQPTQTQTAETGNSEMEAAADKSKESSTAS</sequence>
<dbReference type="EMBL" id="JACGWL010000008">
    <property type="protein sequence ID" value="KAK4396118.1"/>
    <property type="molecule type" value="Genomic_DNA"/>
</dbReference>
<evidence type="ECO:0000256" key="1">
    <source>
        <dbReference type="SAM" id="MobiDB-lite"/>
    </source>
</evidence>
<dbReference type="Gene3D" id="1.25.10.10">
    <property type="entry name" value="Leucine-rich Repeat Variant"/>
    <property type="match status" value="2"/>
</dbReference>
<gene>
    <name evidence="2" type="ORF">Sango_1448400</name>
</gene>
<evidence type="ECO:0000313" key="3">
    <source>
        <dbReference type="Proteomes" id="UP001289374"/>
    </source>
</evidence>
<feature type="compositionally biased region" description="Low complexity" evidence="1">
    <location>
        <begin position="350"/>
        <end position="362"/>
    </location>
</feature>
<keyword evidence="3" id="KW-1185">Reference proteome</keyword>
<evidence type="ECO:0000313" key="2">
    <source>
        <dbReference type="EMBL" id="KAK4396118.1"/>
    </source>
</evidence>
<proteinExistence type="predicted"/>
<accession>A0AAE1WN19</accession>
<dbReference type="AlphaFoldDB" id="A0AAE1WN19"/>
<dbReference type="InterPro" id="IPR011989">
    <property type="entry name" value="ARM-like"/>
</dbReference>
<dbReference type="Proteomes" id="UP001289374">
    <property type="component" value="Unassembled WGS sequence"/>
</dbReference>
<dbReference type="PANTHER" id="PTHR47184">
    <property type="entry name" value="PHOSPHATIDYLINOSITOL 3-AND 4-KINASE FAMILY PROTEIN-RELATED"/>
    <property type="match status" value="1"/>
</dbReference>
<feature type="region of interest" description="Disordered" evidence="1">
    <location>
        <begin position="347"/>
        <end position="384"/>
    </location>
</feature>
<feature type="compositionally biased region" description="Basic and acidic residues" evidence="1">
    <location>
        <begin position="373"/>
        <end position="384"/>
    </location>
</feature>
<name>A0AAE1WN19_9LAMI</name>
<reference evidence="2" key="1">
    <citation type="submission" date="2020-06" db="EMBL/GenBank/DDBJ databases">
        <authorList>
            <person name="Li T."/>
            <person name="Hu X."/>
            <person name="Zhang T."/>
            <person name="Song X."/>
            <person name="Zhang H."/>
            <person name="Dai N."/>
            <person name="Sheng W."/>
            <person name="Hou X."/>
            <person name="Wei L."/>
        </authorList>
    </citation>
    <scope>NUCLEOTIDE SEQUENCE</scope>
    <source>
        <strain evidence="2">K16</strain>
        <tissue evidence="2">Leaf</tissue>
    </source>
</reference>
<organism evidence="2 3">
    <name type="scientific">Sesamum angolense</name>
    <dbReference type="NCBI Taxonomy" id="2727404"/>
    <lineage>
        <taxon>Eukaryota</taxon>
        <taxon>Viridiplantae</taxon>
        <taxon>Streptophyta</taxon>
        <taxon>Embryophyta</taxon>
        <taxon>Tracheophyta</taxon>
        <taxon>Spermatophyta</taxon>
        <taxon>Magnoliopsida</taxon>
        <taxon>eudicotyledons</taxon>
        <taxon>Gunneridae</taxon>
        <taxon>Pentapetalae</taxon>
        <taxon>asterids</taxon>
        <taxon>lamiids</taxon>
        <taxon>Lamiales</taxon>
        <taxon>Pedaliaceae</taxon>
        <taxon>Sesamum</taxon>
    </lineage>
</organism>
<protein>
    <submittedName>
        <fullName evidence="2">Uncharacterized protein</fullName>
    </submittedName>
</protein>
<comment type="caution">
    <text evidence="2">The sequence shown here is derived from an EMBL/GenBank/DDBJ whole genome shotgun (WGS) entry which is preliminary data.</text>
</comment>
<dbReference type="PANTHER" id="PTHR47184:SF2">
    <property type="entry name" value="SYMPLEKIN"/>
    <property type="match status" value="1"/>
</dbReference>
<reference evidence="2" key="2">
    <citation type="journal article" date="2024" name="Plant">
        <title>Genomic evolution and insights into agronomic trait innovations of Sesamum species.</title>
        <authorList>
            <person name="Miao H."/>
            <person name="Wang L."/>
            <person name="Qu L."/>
            <person name="Liu H."/>
            <person name="Sun Y."/>
            <person name="Le M."/>
            <person name="Wang Q."/>
            <person name="Wei S."/>
            <person name="Zheng Y."/>
            <person name="Lin W."/>
            <person name="Duan Y."/>
            <person name="Cao H."/>
            <person name="Xiong S."/>
            <person name="Wang X."/>
            <person name="Wei L."/>
            <person name="Li C."/>
            <person name="Ma Q."/>
            <person name="Ju M."/>
            <person name="Zhao R."/>
            <person name="Li G."/>
            <person name="Mu C."/>
            <person name="Tian Q."/>
            <person name="Mei H."/>
            <person name="Zhang T."/>
            <person name="Gao T."/>
            <person name="Zhang H."/>
        </authorList>
    </citation>
    <scope>NUCLEOTIDE SEQUENCE</scope>
    <source>
        <strain evidence="2">K16</strain>
    </source>
</reference>